<dbReference type="EMBL" id="KI658800">
    <property type="protein sequence ID" value="ETN81253.1"/>
    <property type="molecule type" value="Genomic_DNA"/>
</dbReference>
<name>W2THI3_NECAM</name>
<feature type="non-terminal residue" evidence="1">
    <location>
        <position position="142"/>
    </location>
</feature>
<organism evidence="1 2">
    <name type="scientific">Necator americanus</name>
    <name type="common">Human hookworm</name>
    <dbReference type="NCBI Taxonomy" id="51031"/>
    <lineage>
        <taxon>Eukaryota</taxon>
        <taxon>Metazoa</taxon>
        <taxon>Ecdysozoa</taxon>
        <taxon>Nematoda</taxon>
        <taxon>Chromadorea</taxon>
        <taxon>Rhabditida</taxon>
        <taxon>Rhabditina</taxon>
        <taxon>Rhabditomorpha</taxon>
        <taxon>Strongyloidea</taxon>
        <taxon>Ancylostomatidae</taxon>
        <taxon>Bunostominae</taxon>
        <taxon>Necator</taxon>
    </lineage>
</organism>
<reference evidence="2" key="1">
    <citation type="journal article" date="2014" name="Nat. Genet.">
        <title>Genome of the human hookworm Necator americanus.</title>
        <authorList>
            <person name="Tang Y.T."/>
            <person name="Gao X."/>
            <person name="Rosa B.A."/>
            <person name="Abubucker S."/>
            <person name="Hallsworth-Pepin K."/>
            <person name="Martin J."/>
            <person name="Tyagi R."/>
            <person name="Heizer E."/>
            <person name="Zhang X."/>
            <person name="Bhonagiri-Palsikar V."/>
            <person name="Minx P."/>
            <person name="Warren W.C."/>
            <person name="Wang Q."/>
            <person name="Zhan B."/>
            <person name="Hotez P.J."/>
            <person name="Sternberg P.W."/>
            <person name="Dougall A."/>
            <person name="Gaze S.T."/>
            <person name="Mulvenna J."/>
            <person name="Sotillo J."/>
            <person name="Ranganathan S."/>
            <person name="Rabelo E.M."/>
            <person name="Wilson R.K."/>
            <person name="Felgner P.L."/>
            <person name="Bethony J."/>
            <person name="Hawdon J.M."/>
            <person name="Gasser R.B."/>
            <person name="Loukas A."/>
            <person name="Mitreva M."/>
        </authorList>
    </citation>
    <scope>NUCLEOTIDE SEQUENCE [LARGE SCALE GENOMIC DNA]</scope>
</reference>
<protein>
    <recommendedName>
        <fullName evidence="3">Peptidase M13 N-terminal domain-containing protein</fullName>
    </recommendedName>
</protein>
<dbReference type="Proteomes" id="UP000053676">
    <property type="component" value="Unassembled WGS sequence"/>
</dbReference>
<evidence type="ECO:0000313" key="2">
    <source>
        <dbReference type="Proteomes" id="UP000053676"/>
    </source>
</evidence>
<proteinExistence type="predicted"/>
<dbReference type="KEGG" id="nai:NECAME_08661"/>
<gene>
    <name evidence="1" type="ORF">NECAME_08661</name>
</gene>
<sequence>MSMKSMQVASAYMYTYTRFNPRYDFPDAEPRMIYGNRTLVYPSFDELLFTVSMKICSEIRAKCNETSIRQGVKEMLSVVEKVHGLRSWISHFDGHQWLRLSELNDQLSSANEKLVEKLIREIFASFKERIKENKWMTREQKE</sequence>
<evidence type="ECO:0008006" key="3">
    <source>
        <dbReference type="Google" id="ProtNLM"/>
    </source>
</evidence>
<evidence type="ECO:0000313" key="1">
    <source>
        <dbReference type="EMBL" id="ETN81253.1"/>
    </source>
</evidence>
<keyword evidence="2" id="KW-1185">Reference proteome</keyword>
<dbReference type="AlphaFoldDB" id="W2THI3"/>
<accession>W2THI3</accession>